<proteinExistence type="inferred from homology"/>
<dbReference type="FunFam" id="3.30.70.980:FF:000002">
    <property type="entry name" value="Probable transcriptional regulatory protein YebC"/>
    <property type="match status" value="1"/>
</dbReference>
<dbReference type="PANTHER" id="PTHR12532:SF6">
    <property type="entry name" value="TRANSCRIPTIONAL REGULATORY PROTEIN YEBC-RELATED"/>
    <property type="match status" value="1"/>
</dbReference>
<evidence type="ECO:0000256" key="4">
    <source>
        <dbReference type="ARBA" id="ARBA00023125"/>
    </source>
</evidence>
<evidence type="ECO:0000256" key="1">
    <source>
        <dbReference type="ARBA" id="ARBA00008724"/>
    </source>
</evidence>
<keyword evidence="4 6" id="KW-0238">DNA-binding</keyword>
<dbReference type="RefSeq" id="WP_041341383.1">
    <property type="nucleotide sequence ID" value="NZ_DICU01000001.1"/>
</dbReference>
<dbReference type="Gene3D" id="1.10.10.200">
    <property type="match status" value="1"/>
</dbReference>
<organism evidence="9 10">
    <name type="scientific">Dehalococcoides mccartyi</name>
    <dbReference type="NCBI Taxonomy" id="61435"/>
    <lineage>
        <taxon>Bacteria</taxon>
        <taxon>Bacillati</taxon>
        <taxon>Chloroflexota</taxon>
        <taxon>Dehalococcoidia</taxon>
        <taxon>Dehalococcoidales</taxon>
        <taxon>Dehalococcoidaceae</taxon>
        <taxon>Dehalococcoides</taxon>
    </lineage>
</organism>
<dbReference type="NCBIfam" id="TIGR01033">
    <property type="entry name" value="YebC/PmpR family DNA-binding transcriptional regulator"/>
    <property type="match status" value="1"/>
</dbReference>
<dbReference type="OrthoDB" id="9781053at2"/>
<feature type="domain" description="TACO1/YebC-like N-terminal" evidence="8">
    <location>
        <begin position="5"/>
        <end position="76"/>
    </location>
</feature>
<dbReference type="InterPro" id="IPR029072">
    <property type="entry name" value="YebC-like"/>
</dbReference>
<comment type="similarity">
    <text evidence="1 6">Belongs to the TACO1 family.</text>
</comment>
<feature type="domain" description="TACO1/YebC-like second and third" evidence="7">
    <location>
        <begin position="84"/>
        <end position="237"/>
    </location>
</feature>
<dbReference type="SUPFAM" id="SSF75625">
    <property type="entry name" value="YebC-like"/>
    <property type="match status" value="1"/>
</dbReference>
<keyword evidence="5 6" id="KW-0804">Transcription</keyword>
<dbReference type="NCBIfam" id="NF009044">
    <property type="entry name" value="PRK12378.1"/>
    <property type="match status" value="1"/>
</dbReference>
<protein>
    <recommendedName>
        <fullName evidence="6">Probable transcriptional regulatory protein DA01_01835</fullName>
    </recommendedName>
</protein>
<dbReference type="Proteomes" id="UP000053577">
    <property type="component" value="Unassembled WGS sequence"/>
</dbReference>
<dbReference type="InterPro" id="IPR017856">
    <property type="entry name" value="Integrase-like_N"/>
</dbReference>
<dbReference type="Pfam" id="PF20772">
    <property type="entry name" value="TACO1_YebC_N"/>
    <property type="match status" value="1"/>
</dbReference>
<dbReference type="HAMAP" id="MF_00693">
    <property type="entry name" value="Transcrip_reg_TACO1"/>
    <property type="match status" value="1"/>
</dbReference>
<dbReference type="InterPro" id="IPR026564">
    <property type="entry name" value="Transcrip_reg_TACO1-like_dom3"/>
</dbReference>
<keyword evidence="3 6" id="KW-0805">Transcription regulation</keyword>
<dbReference type="PATRIC" id="fig|61435.5.peg.373"/>
<dbReference type="InterPro" id="IPR002876">
    <property type="entry name" value="Transcrip_reg_TACO1-like"/>
</dbReference>
<dbReference type="FunFam" id="1.10.10.200:FF:000002">
    <property type="entry name" value="Probable transcriptional regulatory protein CLM62_37755"/>
    <property type="match status" value="1"/>
</dbReference>
<dbReference type="PANTHER" id="PTHR12532">
    <property type="entry name" value="TRANSLATIONAL ACTIVATOR OF CYTOCHROME C OXIDASE 1"/>
    <property type="match status" value="1"/>
</dbReference>
<keyword evidence="2 6" id="KW-0963">Cytoplasm</keyword>
<dbReference type="NCBIfam" id="NF001030">
    <property type="entry name" value="PRK00110.1"/>
    <property type="match status" value="1"/>
</dbReference>
<evidence type="ECO:0000259" key="7">
    <source>
        <dbReference type="Pfam" id="PF01709"/>
    </source>
</evidence>
<dbReference type="GO" id="GO:0005829">
    <property type="term" value="C:cytosol"/>
    <property type="evidence" value="ECO:0007669"/>
    <property type="project" value="TreeGrafter"/>
</dbReference>
<dbReference type="InterPro" id="IPR049083">
    <property type="entry name" value="TACO1_YebC_N"/>
</dbReference>
<dbReference type="GO" id="GO:0006355">
    <property type="term" value="P:regulation of DNA-templated transcription"/>
    <property type="evidence" value="ECO:0007669"/>
    <property type="project" value="UniProtKB-UniRule"/>
</dbReference>
<evidence type="ECO:0000313" key="9">
    <source>
        <dbReference type="EMBL" id="KSV18744.1"/>
    </source>
</evidence>
<name>A0A0V8M4Q4_9CHLR</name>
<reference evidence="9 10" key="1">
    <citation type="journal article" date="2015" name="Sci. Rep.">
        <title>A comparative genomics and reductive dehalogenase gene transcription study of two chloroethene-respiring bacteria, Dehalococcoides mccartyi strains MB and 11a.</title>
        <authorList>
            <person name="Low A."/>
            <person name="Shen Z."/>
            <person name="Cheng D."/>
            <person name="Rogers M.J."/>
            <person name="Lee P.K."/>
            <person name="He J."/>
        </authorList>
    </citation>
    <scope>NUCLEOTIDE SEQUENCE [LARGE SCALE GENOMIC DNA]</scope>
    <source>
        <strain evidence="9 10">MB</strain>
    </source>
</reference>
<dbReference type="EMBL" id="JGYD01000010">
    <property type="protein sequence ID" value="KSV18744.1"/>
    <property type="molecule type" value="Genomic_DNA"/>
</dbReference>
<gene>
    <name evidence="9" type="ORF">DA01_01835</name>
</gene>
<dbReference type="Gene3D" id="3.30.70.980">
    <property type="match status" value="2"/>
</dbReference>
<evidence type="ECO:0000256" key="6">
    <source>
        <dbReference type="HAMAP-Rule" id="MF_00693"/>
    </source>
</evidence>
<evidence type="ECO:0000259" key="8">
    <source>
        <dbReference type="Pfam" id="PF20772"/>
    </source>
</evidence>
<dbReference type="AlphaFoldDB" id="A0A0V8M4Q4"/>
<dbReference type="GO" id="GO:0003677">
    <property type="term" value="F:DNA binding"/>
    <property type="evidence" value="ECO:0007669"/>
    <property type="project" value="UniProtKB-UniRule"/>
</dbReference>
<evidence type="ECO:0000256" key="5">
    <source>
        <dbReference type="ARBA" id="ARBA00023163"/>
    </source>
</evidence>
<evidence type="ECO:0000256" key="2">
    <source>
        <dbReference type="ARBA" id="ARBA00022490"/>
    </source>
</evidence>
<comment type="subcellular location">
    <subcellularLocation>
        <location evidence="6">Cytoplasm</location>
    </subcellularLocation>
</comment>
<accession>A0A0V8M4Q4</accession>
<evidence type="ECO:0000256" key="3">
    <source>
        <dbReference type="ARBA" id="ARBA00023015"/>
    </source>
</evidence>
<dbReference type="Pfam" id="PF01709">
    <property type="entry name" value="Transcrip_reg"/>
    <property type="match status" value="1"/>
</dbReference>
<comment type="caution">
    <text evidence="9">The sequence shown here is derived from an EMBL/GenBank/DDBJ whole genome shotgun (WGS) entry which is preliminary data.</text>
</comment>
<dbReference type="eggNOG" id="COG0217">
    <property type="taxonomic scope" value="Bacteria"/>
</dbReference>
<dbReference type="InterPro" id="IPR048300">
    <property type="entry name" value="TACO1_YebC-like_2nd/3rd_dom"/>
</dbReference>
<sequence length="251" mass="27298">MSGHSKWATIKHAKGAADAKRGQLFTKLSREIIFAAKQGGPSPEGNARLRLAIQKAKDNRMPSDNIERAIKKGSGELEGATVIEMILEGYGPGGVAVLVNGMSDNRNRTVSDVRHMFSKSGGSLAESGAVSWIFETKGVIGVETVGLDTDELSLKAIDMGAEDVNIEEDYMEIYTAMPDMEKVRQQLEAQGVTVDSAEINMIPKNTVKLDEETSLQVLKLLDKLEELDDVQTVSSNADFDPEVVEKYHSQA</sequence>
<evidence type="ECO:0000313" key="10">
    <source>
        <dbReference type="Proteomes" id="UP000053577"/>
    </source>
</evidence>